<feature type="domain" description="Glycosyl hydrolase family 98 putative carbohydrate-binding module" evidence="5">
    <location>
        <begin position="459"/>
        <end position="568"/>
    </location>
</feature>
<dbReference type="PANTHER" id="PTHR11452:SF42">
    <property type="entry name" value="ALPHA-GALACTOSIDASE"/>
    <property type="match status" value="1"/>
</dbReference>
<dbReference type="InterPro" id="IPR008979">
    <property type="entry name" value="Galactose-bd-like_sf"/>
</dbReference>
<dbReference type="EMBL" id="SJPJ01000001">
    <property type="protein sequence ID" value="TWT84115.1"/>
    <property type="molecule type" value="Genomic_DNA"/>
</dbReference>
<gene>
    <name evidence="6" type="primary">agaA_4</name>
    <name evidence="6" type="ORF">CA13_55910</name>
</gene>
<protein>
    <recommendedName>
        <fullName evidence="4">Alpha-galactosidase</fullName>
        <ecNumber evidence="4">3.2.1.22</ecNumber>
    </recommendedName>
    <alternativeName>
        <fullName evidence="4">Melibiase</fullName>
    </alternativeName>
</protein>
<proteinExistence type="inferred from homology"/>
<evidence type="ECO:0000256" key="1">
    <source>
        <dbReference type="ARBA" id="ARBA00009743"/>
    </source>
</evidence>
<dbReference type="InterPro" id="IPR017853">
    <property type="entry name" value="GH"/>
</dbReference>
<dbReference type="Pfam" id="PF17801">
    <property type="entry name" value="Melibiase_C"/>
    <property type="match status" value="1"/>
</dbReference>
<dbReference type="SMART" id="SM00776">
    <property type="entry name" value="NPCBM"/>
    <property type="match status" value="1"/>
</dbReference>
<dbReference type="GO" id="GO:0004557">
    <property type="term" value="F:alpha-galactosidase activity"/>
    <property type="evidence" value="ECO:0007669"/>
    <property type="project" value="UniProtKB-EC"/>
</dbReference>
<dbReference type="InterPro" id="IPR038637">
    <property type="entry name" value="NPCBM_sf"/>
</dbReference>
<dbReference type="PANTHER" id="PTHR11452">
    <property type="entry name" value="ALPHA-GALACTOSIDASE/ALPHA-N-ACETYLGALACTOSAMINIDASE"/>
    <property type="match status" value="1"/>
</dbReference>
<evidence type="ECO:0000313" key="6">
    <source>
        <dbReference type="EMBL" id="TWT84115.1"/>
    </source>
</evidence>
<dbReference type="SUPFAM" id="SSF51011">
    <property type="entry name" value="Glycosyl hydrolase domain"/>
    <property type="match status" value="1"/>
</dbReference>
<keyword evidence="2 4" id="KW-0378">Hydrolase</keyword>
<dbReference type="Pfam" id="PF16499">
    <property type="entry name" value="Melibiase_2"/>
    <property type="match status" value="1"/>
</dbReference>
<dbReference type="Gene3D" id="3.20.20.70">
    <property type="entry name" value="Aldolase class I"/>
    <property type="match status" value="1"/>
</dbReference>
<dbReference type="CDD" id="cd14792">
    <property type="entry name" value="GH27"/>
    <property type="match status" value="1"/>
</dbReference>
<dbReference type="SUPFAM" id="SSF49785">
    <property type="entry name" value="Galactose-binding domain-like"/>
    <property type="match status" value="2"/>
</dbReference>
<dbReference type="InterPro" id="IPR013222">
    <property type="entry name" value="Glyco_hyd_98_carb-bd"/>
</dbReference>
<comment type="similarity">
    <text evidence="1 4">Belongs to the glycosyl hydrolase 27 family.</text>
</comment>
<dbReference type="AlphaFoldDB" id="A0A5C5ZAC0"/>
<dbReference type="Gene3D" id="2.60.120.1060">
    <property type="entry name" value="NPCBM/NEW2 domain"/>
    <property type="match status" value="2"/>
</dbReference>
<dbReference type="InterPro" id="IPR002241">
    <property type="entry name" value="Glyco_hydro_27"/>
</dbReference>
<dbReference type="SUPFAM" id="SSF51445">
    <property type="entry name" value="(Trans)glycosidases"/>
    <property type="match status" value="1"/>
</dbReference>
<dbReference type="InterPro" id="IPR041233">
    <property type="entry name" value="Melibiase_C"/>
</dbReference>
<sequence length="600" mass="66724">MNVGTFPSRMYSRFLVVVWLFVFGNALRADPPAWKNAPTPPMGWNSWDIFGTTVTEQQAKAQADAMAEHLKPLGWKYFTVDIQWYEPESKAHVYKAGAPLEMDGFSRLMPAVKKFPSAAGDAGFKPLADYVHAKGLRFGIHIMRGIPRQAVHANTPIAGTSARAADIALIDHTCPWNPDMYGVDMGKPGAQQYYDSIFKLYASWGVDFVKVDDISRAYDDVQMAEIEAIRKAIDTCGRPMVLSLSPGDTPIERGQHVMNHANMWRISDDFWDRWPPLYEMFGRLEKWTKFRAEGAWPDADMLPFGIIDFTRPTNFTKDEQILCMSLWCIARSPLILGGDMTKLDEFTLQLLTNPEILSVNQASKNNRQHSRSDNLIVWTAEVPNSADRYVALFNAQSKGVSADFSKANYKSPVLSDMGSDVEISLPIGNARRLALMVDDAGDGFAYDHAVWVEPTLKGPNGSKKLSELRWTSAQAGWGQTQINHTCEGHPLVVDGEPVAGIGTHAKSVIQYDIPEGFDTFNARGVLTHHGSIRFGVLADDTKETTPDSNFVSVSLSDLGITVETLVRDLWNRKDLGVFSGEFSQEIPLHGAGLYRLSPQQ</sequence>
<evidence type="ECO:0000256" key="3">
    <source>
        <dbReference type="ARBA" id="ARBA00023295"/>
    </source>
</evidence>
<name>A0A5C5ZAC0_9BACT</name>
<comment type="caution">
    <text evidence="6">The sequence shown here is derived from an EMBL/GenBank/DDBJ whole genome shotgun (WGS) entry which is preliminary data.</text>
</comment>
<evidence type="ECO:0000259" key="5">
    <source>
        <dbReference type="SMART" id="SM00776"/>
    </source>
</evidence>
<keyword evidence="7" id="KW-1185">Reference proteome</keyword>
<dbReference type="Pfam" id="PF08305">
    <property type="entry name" value="NPCBM"/>
    <property type="match status" value="2"/>
</dbReference>
<dbReference type="InterPro" id="IPR013785">
    <property type="entry name" value="Aldolase_TIM"/>
</dbReference>
<dbReference type="GO" id="GO:0005975">
    <property type="term" value="P:carbohydrate metabolic process"/>
    <property type="evidence" value="ECO:0007669"/>
    <property type="project" value="InterPro"/>
</dbReference>
<dbReference type="EC" id="3.2.1.22" evidence="4"/>
<keyword evidence="4" id="KW-1015">Disulfide bond</keyword>
<evidence type="ECO:0000313" key="7">
    <source>
        <dbReference type="Proteomes" id="UP000315010"/>
    </source>
</evidence>
<comment type="catalytic activity">
    <reaction evidence="4">
        <text>Hydrolysis of terminal, non-reducing alpha-D-galactose residues in alpha-D-galactosides, including galactose oligosaccharides, galactomannans and galactolipids.</text>
        <dbReference type="EC" id="3.2.1.22"/>
    </reaction>
</comment>
<reference evidence="6 7" key="1">
    <citation type="submission" date="2019-02" db="EMBL/GenBank/DDBJ databases">
        <title>Deep-cultivation of Planctomycetes and their phenomic and genomic characterization uncovers novel biology.</title>
        <authorList>
            <person name="Wiegand S."/>
            <person name="Jogler M."/>
            <person name="Boedeker C."/>
            <person name="Pinto D."/>
            <person name="Vollmers J."/>
            <person name="Rivas-Marin E."/>
            <person name="Kohn T."/>
            <person name="Peeters S.H."/>
            <person name="Heuer A."/>
            <person name="Rast P."/>
            <person name="Oberbeckmann S."/>
            <person name="Bunk B."/>
            <person name="Jeske O."/>
            <person name="Meyerdierks A."/>
            <person name="Storesund J.E."/>
            <person name="Kallscheuer N."/>
            <person name="Luecker S."/>
            <person name="Lage O.M."/>
            <person name="Pohl T."/>
            <person name="Merkel B.J."/>
            <person name="Hornburger P."/>
            <person name="Mueller R.-W."/>
            <person name="Bruemmer F."/>
            <person name="Labrenz M."/>
            <person name="Spormann A.M."/>
            <person name="Op Den Camp H."/>
            <person name="Overmann J."/>
            <person name="Amann R."/>
            <person name="Jetten M.S.M."/>
            <person name="Mascher T."/>
            <person name="Medema M.H."/>
            <person name="Devos D.P."/>
            <person name="Kaster A.-K."/>
            <person name="Ovreas L."/>
            <person name="Rohde M."/>
            <person name="Galperin M.Y."/>
            <person name="Jogler C."/>
        </authorList>
    </citation>
    <scope>NUCLEOTIDE SEQUENCE [LARGE SCALE GENOMIC DNA]</scope>
    <source>
        <strain evidence="6 7">CA13</strain>
    </source>
</reference>
<evidence type="ECO:0000256" key="2">
    <source>
        <dbReference type="ARBA" id="ARBA00022801"/>
    </source>
</evidence>
<keyword evidence="3 4" id="KW-0326">Glycosidase</keyword>
<organism evidence="6 7">
    <name type="scientific">Novipirellula herctigrandis</name>
    <dbReference type="NCBI Taxonomy" id="2527986"/>
    <lineage>
        <taxon>Bacteria</taxon>
        <taxon>Pseudomonadati</taxon>
        <taxon>Planctomycetota</taxon>
        <taxon>Planctomycetia</taxon>
        <taxon>Pirellulales</taxon>
        <taxon>Pirellulaceae</taxon>
        <taxon>Novipirellula</taxon>
    </lineage>
</organism>
<dbReference type="PRINTS" id="PR00740">
    <property type="entry name" value="GLHYDRLASE27"/>
</dbReference>
<dbReference type="RefSeq" id="WP_419194835.1">
    <property type="nucleotide sequence ID" value="NZ_SJPJ01000001.1"/>
</dbReference>
<dbReference type="Proteomes" id="UP000315010">
    <property type="component" value="Unassembled WGS sequence"/>
</dbReference>
<evidence type="ECO:0000256" key="4">
    <source>
        <dbReference type="RuleBase" id="RU361168"/>
    </source>
</evidence>
<accession>A0A5C5ZAC0</accession>